<evidence type="ECO:0000313" key="4">
    <source>
        <dbReference type="Proteomes" id="UP000778523"/>
    </source>
</evidence>
<keyword evidence="4" id="KW-1185">Reference proteome</keyword>
<sequence>MLDTLVVGAGLCGLSLAGKLQSAGHDYLLIDARQRLGGRIESVPETATAAAADLGPTWFWPATQPRITRLVAELGLSSFPQHDSGTILHLAKGDGSPEPLPQSSVHIQARRLGGGMGTLVQALAQRLAPERVRLGLEVKKLQAYPDHIEAECWNGTEALRITARHVVLALPPRLASTRIAFAPELASALHTTLRATPTWMAAQCKAVARYPLPFWRSSGLAGNAFVTHAQAVLGEVFDACGENGSPAALGGISALPPAVRIAVSRVHELMVFSQFAQLFGPAAAEGELFMRDWAQEPFTCSALDIAEPAAHPQDGVAELAAPQWGDKLIFGGSETAGQSAGYLEGALDAAARIWQQLSAPTALRHSSRADLRDNHLGLEKFARMVALLREESIDKYVFGFKQALIRQQREDITQLVLTEVVAGTYKQALEYLHTLPLELAEAVVENGRASLTPALLAPFMGFSTDLLSQAQTHNASSCAISGFPLEQTLNHAYVQAIRRDLAALWREFALALNEDLLQRMEAASQPI</sequence>
<comment type="caution">
    <text evidence="3">The sequence shown here is derived from an EMBL/GenBank/DDBJ whole genome shotgun (WGS) entry which is preliminary data.</text>
</comment>
<dbReference type="SUPFAM" id="SSF51905">
    <property type="entry name" value="FAD/NAD(P)-binding domain"/>
    <property type="match status" value="1"/>
</dbReference>
<reference evidence="3 4" key="1">
    <citation type="submission" date="2020-06" db="EMBL/GenBank/DDBJ databases">
        <title>Draft genome of Uliginosibacterium sp. IMCC34675.</title>
        <authorList>
            <person name="Song J."/>
        </authorList>
    </citation>
    <scope>NUCLEOTIDE SEQUENCE [LARGE SCALE GENOMIC DNA]</scope>
    <source>
        <strain evidence="3 4">IMCC34675</strain>
    </source>
</reference>
<dbReference type="PANTHER" id="PTHR43563:SF14">
    <property type="entry name" value="AMINE OXIDASE"/>
    <property type="match status" value="1"/>
</dbReference>
<dbReference type="Pfam" id="PF13450">
    <property type="entry name" value="NAD_binding_8"/>
    <property type="match status" value="1"/>
</dbReference>
<name>A0ABX2IJP7_9RHOO</name>
<dbReference type="InterPro" id="IPR050703">
    <property type="entry name" value="Flavin_MAO"/>
</dbReference>
<dbReference type="InterPro" id="IPR036188">
    <property type="entry name" value="FAD/NAD-bd_sf"/>
</dbReference>
<protein>
    <submittedName>
        <fullName evidence="3">FAD-dependent oxidoreductase</fullName>
    </submittedName>
</protein>
<evidence type="ECO:0000259" key="2">
    <source>
        <dbReference type="Pfam" id="PF01593"/>
    </source>
</evidence>
<dbReference type="SUPFAM" id="SSF54373">
    <property type="entry name" value="FAD-linked reductases, C-terminal domain"/>
    <property type="match status" value="1"/>
</dbReference>
<proteinExistence type="inferred from homology"/>
<evidence type="ECO:0000313" key="3">
    <source>
        <dbReference type="EMBL" id="NSL54864.1"/>
    </source>
</evidence>
<dbReference type="InterPro" id="IPR002937">
    <property type="entry name" value="Amino_oxidase"/>
</dbReference>
<dbReference type="EMBL" id="JABCSC020000002">
    <property type="protein sequence ID" value="NSL54864.1"/>
    <property type="molecule type" value="Genomic_DNA"/>
</dbReference>
<dbReference type="RefSeq" id="WP_170021376.1">
    <property type="nucleotide sequence ID" value="NZ_JABCSC020000002.1"/>
</dbReference>
<dbReference type="Proteomes" id="UP000778523">
    <property type="component" value="Unassembled WGS sequence"/>
</dbReference>
<gene>
    <name evidence="3" type="ORF">HJ583_007490</name>
</gene>
<feature type="domain" description="Amine oxidase" evidence="2">
    <location>
        <begin position="111"/>
        <end position="352"/>
    </location>
</feature>
<dbReference type="Pfam" id="PF01593">
    <property type="entry name" value="Amino_oxidase"/>
    <property type="match status" value="1"/>
</dbReference>
<comment type="similarity">
    <text evidence="1">Belongs to the flavin monoamine oxidase family.</text>
</comment>
<organism evidence="3 4">
    <name type="scientific">Uliginosibacterium aquaticum</name>
    <dbReference type="NCBI Taxonomy" id="2731212"/>
    <lineage>
        <taxon>Bacteria</taxon>
        <taxon>Pseudomonadati</taxon>
        <taxon>Pseudomonadota</taxon>
        <taxon>Betaproteobacteria</taxon>
        <taxon>Rhodocyclales</taxon>
        <taxon>Zoogloeaceae</taxon>
        <taxon>Uliginosibacterium</taxon>
    </lineage>
</organism>
<dbReference type="PANTHER" id="PTHR43563">
    <property type="entry name" value="AMINE OXIDASE"/>
    <property type="match status" value="1"/>
</dbReference>
<accession>A0ABX2IJP7</accession>
<evidence type="ECO:0000256" key="1">
    <source>
        <dbReference type="ARBA" id="ARBA00005995"/>
    </source>
</evidence>
<dbReference type="Gene3D" id="3.50.50.60">
    <property type="entry name" value="FAD/NAD(P)-binding domain"/>
    <property type="match status" value="2"/>
</dbReference>